<comment type="caution">
    <text evidence="2">The sequence shown here is derived from an EMBL/GenBank/DDBJ whole genome shotgun (WGS) entry which is preliminary data.</text>
</comment>
<keyword evidence="3" id="KW-1185">Reference proteome</keyword>
<evidence type="ECO:0000259" key="1">
    <source>
        <dbReference type="Pfam" id="PF01370"/>
    </source>
</evidence>
<dbReference type="InterPro" id="IPR050177">
    <property type="entry name" value="Lipid_A_modif_metabolic_enz"/>
</dbReference>
<protein>
    <submittedName>
        <fullName evidence="2">NAD(P)-dependent oxidoreductase</fullName>
    </submittedName>
</protein>
<accession>A0ABU8N9K8</accession>
<dbReference type="InterPro" id="IPR001509">
    <property type="entry name" value="Epimerase_deHydtase"/>
</dbReference>
<evidence type="ECO:0000313" key="3">
    <source>
        <dbReference type="Proteomes" id="UP001370100"/>
    </source>
</evidence>
<sequence>MRVAVTGAGGFVGRAVVSALLAAGHEAVGVTRSGSAVAGAATRAAALDRPDQVTAALGDVDAVCHLAAVVRVRDSRADPLGTWRTNLGGTLAVLDAVPPGARVVLASTAALGAGDPPPEHPYGASKLAAEVALGEVATTGAIGAVSLRLANVAGPGDRDPTRLIPAILAAAAGRTGEFVVNGDGSAVRDLLHVADAATAFVAALGAADPGTFSVVPVGSGRPVAIREVLDAVGRVTGRPVPVGHREAAAEAPAVRVDPSRARDELGWTPRWSTIEQIVRDAWDDLDES</sequence>
<gene>
    <name evidence="2" type="ORF">WCD41_21745</name>
</gene>
<reference evidence="2 3" key="1">
    <citation type="submission" date="2024-03" db="EMBL/GenBank/DDBJ databases">
        <title>Actinomycetospora sp. OC33-EN06, a novel actinomycete isolated from wild orchid (Aerides multiflora).</title>
        <authorList>
            <person name="Suriyachadkun C."/>
        </authorList>
    </citation>
    <scope>NUCLEOTIDE SEQUENCE [LARGE SCALE GENOMIC DNA]</scope>
    <source>
        <strain evidence="2 3">OC33-EN06</strain>
    </source>
</reference>
<dbReference type="Gene3D" id="3.40.50.720">
    <property type="entry name" value="NAD(P)-binding Rossmann-like Domain"/>
    <property type="match status" value="1"/>
</dbReference>
<dbReference type="SUPFAM" id="SSF51735">
    <property type="entry name" value="NAD(P)-binding Rossmann-fold domains"/>
    <property type="match status" value="1"/>
</dbReference>
<dbReference type="EMBL" id="JBBEGL010000006">
    <property type="protein sequence ID" value="MEJ2889099.1"/>
    <property type="molecule type" value="Genomic_DNA"/>
</dbReference>
<dbReference type="Pfam" id="PF01370">
    <property type="entry name" value="Epimerase"/>
    <property type="match status" value="1"/>
</dbReference>
<feature type="domain" description="NAD-dependent epimerase/dehydratase" evidence="1">
    <location>
        <begin position="3"/>
        <end position="209"/>
    </location>
</feature>
<proteinExistence type="predicted"/>
<name>A0ABU8N9K8_9PSEU</name>
<organism evidence="2 3">
    <name type="scientific">Actinomycetospora aeridis</name>
    <dbReference type="NCBI Taxonomy" id="3129231"/>
    <lineage>
        <taxon>Bacteria</taxon>
        <taxon>Bacillati</taxon>
        <taxon>Actinomycetota</taxon>
        <taxon>Actinomycetes</taxon>
        <taxon>Pseudonocardiales</taxon>
        <taxon>Pseudonocardiaceae</taxon>
        <taxon>Actinomycetospora</taxon>
    </lineage>
</organism>
<dbReference type="Proteomes" id="UP001370100">
    <property type="component" value="Unassembled WGS sequence"/>
</dbReference>
<dbReference type="RefSeq" id="WP_337716328.1">
    <property type="nucleotide sequence ID" value="NZ_JBBEGL010000006.1"/>
</dbReference>
<dbReference type="PANTHER" id="PTHR43245:SF23">
    <property type="entry name" value="NAD(P)-BINDING DOMAIN-CONTAINING PROTEIN"/>
    <property type="match status" value="1"/>
</dbReference>
<dbReference type="PANTHER" id="PTHR43245">
    <property type="entry name" value="BIFUNCTIONAL POLYMYXIN RESISTANCE PROTEIN ARNA"/>
    <property type="match status" value="1"/>
</dbReference>
<evidence type="ECO:0000313" key="2">
    <source>
        <dbReference type="EMBL" id="MEJ2889099.1"/>
    </source>
</evidence>
<dbReference type="InterPro" id="IPR036291">
    <property type="entry name" value="NAD(P)-bd_dom_sf"/>
</dbReference>